<dbReference type="PANTHER" id="PTHR31205:SF69">
    <property type="entry name" value="ACTIN CROSS-LINKING PROTEIN (DUF569)"/>
    <property type="match status" value="1"/>
</dbReference>
<dbReference type="PANTHER" id="PTHR31205">
    <property type="entry name" value="ACTIN CROSS-LINKING PROTEIN (DUF569)"/>
    <property type="match status" value="1"/>
</dbReference>
<feature type="region of interest" description="Disordered" evidence="1">
    <location>
        <begin position="340"/>
        <end position="371"/>
    </location>
</feature>
<feature type="domain" description="DUF569" evidence="3">
    <location>
        <begin position="255"/>
        <end position="336"/>
    </location>
</feature>
<accession>A0ABD3GCG8</accession>
<feature type="region of interest" description="Disordered" evidence="1">
    <location>
        <begin position="159"/>
        <end position="253"/>
    </location>
</feature>
<dbReference type="AlphaFoldDB" id="A0ABD3GCG8"/>
<dbReference type="SUPFAM" id="SSF50405">
    <property type="entry name" value="Actin-crosslinking proteins"/>
    <property type="match status" value="1"/>
</dbReference>
<feature type="compositionally biased region" description="Low complexity" evidence="1">
    <location>
        <begin position="189"/>
        <end position="198"/>
    </location>
</feature>
<gene>
    <name evidence="4" type="ORF">R1sor_026796</name>
</gene>
<dbReference type="EMBL" id="JBJQOH010000008">
    <property type="protein sequence ID" value="KAL3676848.1"/>
    <property type="molecule type" value="Genomic_DNA"/>
</dbReference>
<evidence type="ECO:0000256" key="1">
    <source>
        <dbReference type="SAM" id="MobiDB-lite"/>
    </source>
</evidence>
<comment type="caution">
    <text evidence="4">The sequence shown here is derived from an EMBL/GenBank/DDBJ whole genome shotgun (WGS) entry which is preliminary data.</text>
</comment>
<dbReference type="CDD" id="cd23340">
    <property type="entry name" value="beta-trefoil_FSCN_ACP-like"/>
    <property type="match status" value="1"/>
</dbReference>
<organism evidence="4 5">
    <name type="scientific">Riccia sorocarpa</name>
    <dbReference type="NCBI Taxonomy" id="122646"/>
    <lineage>
        <taxon>Eukaryota</taxon>
        <taxon>Viridiplantae</taxon>
        <taxon>Streptophyta</taxon>
        <taxon>Embryophyta</taxon>
        <taxon>Marchantiophyta</taxon>
        <taxon>Marchantiopsida</taxon>
        <taxon>Marchantiidae</taxon>
        <taxon>Marchantiales</taxon>
        <taxon>Ricciaceae</taxon>
        <taxon>Riccia</taxon>
    </lineage>
</organism>
<feature type="compositionally biased region" description="Polar residues" evidence="1">
    <location>
        <begin position="340"/>
        <end position="355"/>
    </location>
</feature>
<evidence type="ECO:0000259" key="2">
    <source>
        <dbReference type="Pfam" id="PF04601"/>
    </source>
</evidence>
<dbReference type="InterPro" id="IPR007679">
    <property type="entry name" value="DUF569"/>
</dbReference>
<evidence type="ECO:0000259" key="3">
    <source>
        <dbReference type="Pfam" id="PF22932"/>
    </source>
</evidence>
<feature type="region of interest" description="Disordered" evidence="1">
    <location>
        <begin position="387"/>
        <end position="452"/>
    </location>
</feature>
<dbReference type="Gene3D" id="2.80.10.50">
    <property type="match status" value="1"/>
</dbReference>
<proteinExistence type="predicted"/>
<evidence type="ECO:0008006" key="6">
    <source>
        <dbReference type="Google" id="ProtNLM"/>
    </source>
</evidence>
<dbReference type="InterPro" id="IPR054726">
    <property type="entry name" value="Ubiq_DUF569-assoc"/>
</dbReference>
<feature type="compositionally biased region" description="Acidic residues" evidence="1">
    <location>
        <begin position="443"/>
        <end position="452"/>
    </location>
</feature>
<dbReference type="Pfam" id="PF22932">
    <property type="entry name" value="Ubiq_DUF_assoc"/>
    <property type="match status" value="1"/>
</dbReference>
<reference evidence="4 5" key="1">
    <citation type="submission" date="2024-09" db="EMBL/GenBank/DDBJ databases">
        <title>Chromosome-scale assembly of Riccia sorocarpa.</title>
        <authorList>
            <person name="Paukszto L."/>
        </authorList>
    </citation>
    <scope>NUCLEOTIDE SEQUENCE [LARGE SCALE GENOMIC DNA]</scope>
    <source>
        <strain evidence="4">LP-2024</strain>
        <tissue evidence="4">Aerial parts of the thallus</tissue>
    </source>
</reference>
<evidence type="ECO:0000313" key="4">
    <source>
        <dbReference type="EMBL" id="KAL3676848.1"/>
    </source>
</evidence>
<dbReference type="Proteomes" id="UP001633002">
    <property type="component" value="Unassembled WGS sequence"/>
</dbReference>
<dbReference type="Pfam" id="PF04601">
    <property type="entry name" value="DUF569"/>
    <property type="match status" value="1"/>
</dbReference>
<name>A0ABD3GCG8_9MARC</name>
<sequence>MEFFEKAKTVRLKSWHGKYLWADEDGYKVYQCKEPMNIRAQWRVERDPDSRVIRLKSCHHSYLTASDEEFLLGMTGNKVVQTKPKKIDSSVEWEPIKENTRQFKLKTSHGNYLRANKAATPPWRNSITHDIPSRMAKHQDYLLWEAEIVWESNASSVSVLDSNDHRGESPDRLAAPHKPYVSAENKPALSDSVLSDSESVYEEDESRRSTFADSPPETPSSSGTTSHASHVPYVPTSARPVPSRPVSTPGPRAEGRTIYYAVADNIEQARHLQDDSDWPSFQFKGHSLNALKTALQELLDIEDDILLCARQHSSNTYKLTLPNLPPKNADMHIIVVKASSSSSGARKNRKGTTVSEAVDSHANGVQEGVDGPVNAVEEASDGHANAVEEASDGHANAVEEASDGHVNTASEANHVNAKPVLGSNDGHSKAVSEASDDQHGDGDGSDDDDDIC</sequence>
<protein>
    <recommendedName>
        <fullName evidence="6">DUF569 domain-containing protein</fullName>
    </recommendedName>
</protein>
<keyword evidence="5" id="KW-1185">Reference proteome</keyword>
<feature type="compositionally biased region" description="Basic and acidic residues" evidence="1">
    <location>
        <begin position="162"/>
        <end position="171"/>
    </location>
</feature>
<dbReference type="InterPro" id="IPR008999">
    <property type="entry name" value="Actin-crosslinking"/>
</dbReference>
<feature type="domain" description="DUF569" evidence="2">
    <location>
        <begin position="1"/>
        <end position="144"/>
    </location>
</feature>
<evidence type="ECO:0000313" key="5">
    <source>
        <dbReference type="Proteomes" id="UP001633002"/>
    </source>
</evidence>
<feature type="compositionally biased region" description="Basic and acidic residues" evidence="1">
    <location>
        <begin position="426"/>
        <end position="442"/>
    </location>
</feature>